<gene>
    <name evidence="2" type="ORF">MPEAHAMD_0806</name>
</gene>
<sequence length="86" mass="9257">MPHFSADLLDAVLHGDPAELEALRAFLGAGPDRCAGRRPAPLPIPRPAMSVPTGIARQRRQAFEARAMKRRPGPVSGTRLRPPMPG</sequence>
<dbReference type="RefSeq" id="WP_099904395.1">
    <property type="nucleotide sequence ID" value="NZ_BPQJ01000003.1"/>
</dbReference>
<evidence type="ECO:0000256" key="1">
    <source>
        <dbReference type="SAM" id="MobiDB-lite"/>
    </source>
</evidence>
<dbReference type="AlphaFoldDB" id="A0AA37M2U2"/>
<dbReference type="Proteomes" id="UP001055286">
    <property type="component" value="Unassembled WGS sequence"/>
</dbReference>
<reference evidence="2" key="1">
    <citation type="journal article" date="2016" name="Front. Microbiol.">
        <title>Genome Sequence of the Piezophilic, Mesophilic Sulfate-Reducing Bacterium Desulfovibrio indicus J2T.</title>
        <authorList>
            <person name="Cao J."/>
            <person name="Maignien L."/>
            <person name="Shao Z."/>
            <person name="Alain K."/>
            <person name="Jebbar M."/>
        </authorList>
    </citation>
    <scope>NUCLEOTIDE SEQUENCE</scope>
    <source>
        <strain evidence="2">JCM 32048</strain>
    </source>
</reference>
<evidence type="ECO:0000313" key="2">
    <source>
        <dbReference type="EMBL" id="GJD60667.1"/>
    </source>
</evidence>
<organism evidence="2 3">
    <name type="scientific">Methylobacterium frigidaeris</name>
    <dbReference type="NCBI Taxonomy" id="2038277"/>
    <lineage>
        <taxon>Bacteria</taxon>
        <taxon>Pseudomonadati</taxon>
        <taxon>Pseudomonadota</taxon>
        <taxon>Alphaproteobacteria</taxon>
        <taxon>Hyphomicrobiales</taxon>
        <taxon>Methylobacteriaceae</taxon>
        <taxon>Methylobacterium</taxon>
    </lineage>
</organism>
<proteinExistence type="predicted"/>
<feature type="region of interest" description="Disordered" evidence="1">
    <location>
        <begin position="64"/>
        <end position="86"/>
    </location>
</feature>
<accession>A0AA37M2U2</accession>
<evidence type="ECO:0000313" key="3">
    <source>
        <dbReference type="Proteomes" id="UP001055286"/>
    </source>
</evidence>
<name>A0AA37M2U2_9HYPH</name>
<keyword evidence="3" id="KW-1185">Reference proteome</keyword>
<dbReference type="EMBL" id="BPQJ01000003">
    <property type="protein sequence ID" value="GJD60667.1"/>
    <property type="molecule type" value="Genomic_DNA"/>
</dbReference>
<protein>
    <submittedName>
        <fullName evidence="2">Uncharacterized protein</fullName>
    </submittedName>
</protein>
<comment type="caution">
    <text evidence="2">The sequence shown here is derived from an EMBL/GenBank/DDBJ whole genome shotgun (WGS) entry which is preliminary data.</text>
</comment>
<reference evidence="2" key="2">
    <citation type="submission" date="2021-08" db="EMBL/GenBank/DDBJ databases">
        <authorList>
            <person name="Tani A."/>
            <person name="Ola A."/>
            <person name="Ogura Y."/>
            <person name="Katsura K."/>
            <person name="Hayashi T."/>
        </authorList>
    </citation>
    <scope>NUCLEOTIDE SEQUENCE</scope>
    <source>
        <strain evidence="2">JCM 32048</strain>
    </source>
</reference>